<proteinExistence type="predicted"/>
<sequence>MKSYSYACEKGFDIEAAMYEVRIGGTRIHRGFTNGLLVMLPMPDFSMPFNVIALSTTVLTIFFSGTYRVLAKRRVREKRQSYEKVNLLKRLMRKFTRRHN</sequence>
<organism evidence="3">
    <name type="scientific">Perkinsus marinus (strain ATCC 50983 / TXsc)</name>
    <dbReference type="NCBI Taxonomy" id="423536"/>
    <lineage>
        <taxon>Eukaryota</taxon>
        <taxon>Sar</taxon>
        <taxon>Alveolata</taxon>
        <taxon>Perkinsozoa</taxon>
        <taxon>Perkinsea</taxon>
        <taxon>Perkinsida</taxon>
        <taxon>Perkinsidae</taxon>
        <taxon>Perkinsus</taxon>
    </lineage>
</organism>
<gene>
    <name evidence="2" type="ORF">Pmar_PMAR015854</name>
</gene>
<keyword evidence="1" id="KW-1133">Transmembrane helix</keyword>
<dbReference type="InterPro" id="IPR007245">
    <property type="entry name" value="PIG-T"/>
</dbReference>
<dbReference type="RefSeq" id="XP_002787497.1">
    <property type="nucleotide sequence ID" value="XM_002787451.1"/>
</dbReference>
<dbReference type="GeneID" id="9039547"/>
<keyword evidence="3" id="KW-1185">Reference proteome</keyword>
<evidence type="ECO:0000256" key="1">
    <source>
        <dbReference type="SAM" id="Phobius"/>
    </source>
</evidence>
<dbReference type="Pfam" id="PF04113">
    <property type="entry name" value="Gpi16"/>
    <property type="match status" value="1"/>
</dbReference>
<protein>
    <submittedName>
        <fullName evidence="2">Uncharacterized protein</fullName>
    </submittedName>
</protein>
<evidence type="ECO:0000313" key="2">
    <source>
        <dbReference type="EMBL" id="EER19293.1"/>
    </source>
</evidence>
<dbReference type="OrthoDB" id="331263at2759"/>
<dbReference type="GO" id="GO:0042765">
    <property type="term" value="C:GPI-anchor transamidase complex"/>
    <property type="evidence" value="ECO:0007669"/>
    <property type="project" value="InterPro"/>
</dbReference>
<name>C5K8A5_PERM5</name>
<evidence type="ECO:0000313" key="3">
    <source>
        <dbReference type="Proteomes" id="UP000007800"/>
    </source>
</evidence>
<keyword evidence="1" id="KW-0472">Membrane</keyword>
<dbReference type="EMBL" id="GG671101">
    <property type="protein sequence ID" value="EER19293.1"/>
    <property type="molecule type" value="Genomic_DNA"/>
</dbReference>
<keyword evidence="1" id="KW-0812">Transmembrane</keyword>
<accession>C5K8A5</accession>
<dbReference type="InParanoid" id="C5K8A5"/>
<feature type="transmembrane region" description="Helical" evidence="1">
    <location>
        <begin position="49"/>
        <end position="70"/>
    </location>
</feature>
<dbReference type="PANTHER" id="PTHR12959:SF11">
    <property type="entry name" value="GPI TRANSAMIDASE COMPONENT PIG-T"/>
    <property type="match status" value="1"/>
</dbReference>
<dbReference type="PANTHER" id="PTHR12959">
    <property type="entry name" value="GPI TRANSAMIDASE COMPONENT PIG-T-RELATED"/>
    <property type="match status" value="1"/>
</dbReference>
<dbReference type="AlphaFoldDB" id="C5K8A5"/>
<dbReference type="GO" id="GO:0016255">
    <property type="term" value="P:attachment of GPI anchor to protein"/>
    <property type="evidence" value="ECO:0007669"/>
    <property type="project" value="InterPro"/>
</dbReference>
<dbReference type="Proteomes" id="UP000007800">
    <property type="component" value="Unassembled WGS sequence"/>
</dbReference>
<reference evidence="2 3" key="1">
    <citation type="submission" date="2008-07" db="EMBL/GenBank/DDBJ databases">
        <authorList>
            <person name="El-Sayed N."/>
            <person name="Caler E."/>
            <person name="Inman J."/>
            <person name="Amedeo P."/>
            <person name="Hass B."/>
            <person name="Wortman J."/>
        </authorList>
    </citation>
    <scope>NUCLEOTIDE SEQUENCE [LARGE SCALE GENOMIC DNA]</scope>
    <source>
        <strain evidence="3">ATCC 50983 / TXsc</strain>
    </source>
</reference>